<comment type="caution">
    <text evidence="1">The sequence shown here is derived from an EMBL/GenBank/DDBJ whole genome shotgun (WGS) entry which is preliminary data.</text>
</comment>
<reference evidence="2" key="1">
    <citation type="journal article" date="2019" name="Int. J. Syst. Evol. Microbiol.">
        <title>The Global Catalogue of Microorganisms (GCM) 10K type strain sequencing project: providing services to taxonomists for standard genome sequencing and annotation.</title>
        <authorList>
            <consortium name="The Broad Institute Genomics Platform"/>
            <consortium name="The Broad Institute Genome Sequencing Center for Infectious Disease"/>
            <person name="Wu L."/>
            <person name="Ma J."/>
        </authorList>
    </citation>
    <scope>NUCLEOTIDE SEQUENCE [LARGE SCALE GENOMIC DNA]</scope>
    <source>
        <strain evidence="2">CGMCC 1.13718</strain>
    </source>
</reference>
<dbReference type="EMBL" id="JBHSVR010000001">
    <property type="protein sequence ID" value="MFC6634883.1"/>
    <property type="molecule type" value="Genomic_DNA"/>
</dbReference>
<dbReference type="InterPro" id="IPR021936">
    <property type="entry name" value="DUF3549"/>
</dbReference>
<evidence type="ECO:0000313" key="1">
    <source>
        <dbReference type="EMBL" id="MFC6634883.1"/>
    </source>
</evidence>
<dbReference type="Proteomes" id="UP001596425">
    <property type="component" value="Unassembled WGS sequence"/>
</dbReference>
<proteinExistence type="predicted"/>
<accession>A0ABW1YRA8</accession>
<protein>
    <submittedName>
        <fullName evidence="1">DUF3549 family protein</fullName>
    </submittedName>
</protein>
<gene>
    <name evidence="1" type="ORF">ACFQBM_16465</name>
</gene>
<dbReference type="RefSeq" id="WP_193191230.1">
    <property type="nucleotide sequence ID" value="NZ_JACZFR010000017.1"/>
</dbReference>
<organism evidence="1 2">
    <name type="scientific">Microbulbifer taiwanensis</name>
    <dbReference type="NCBI Taxonomy" id="986746"/>
    <lineage>
        <taxon>Bacteria</taxon>
        <taxon>Pseudomonadati</taxon>
        <taxon>Pseudomonadota</taxon>
        <taxon>Gammaproteobacteria</taxon>
        <taxon>Cellvibrionales</taxon>
        <taxon>Microbulbiferaceae</taxon>
        <taxon>Microbulbifer</taxon>
    </lineage>
</organism>
<sequence length="347" mass="38412">MSESGTLSALIGEANFRLRWFDLGRRLRPVPRSTVEAFEEGRAPWPFPYLRHAWAGLLLWPEEGGEPVVWFLRLPLDEQGKLQLPIRDAFLRLIEQKLRQGDPSESASQLHTALEESGLLFSPATEGQACFHARAALLLQRPASAHYASALAYLREPQSQRWDQLAIQGIADLAAHWEEERELLLQRIPDLAPPVFISLSQCLENEAIDHRLAGAIIARADSELRSESADFTLIGAAVRGVSHSAARGLRLQFLQRILQAPAGHNGEVLAAIGSRCAYDLESAELAAPWLAALAQNQGQDTFNLLLIDLMFLPQVRASLLSALRDPARPEVLAKAFGNFLRGPEEPH</sequence>
<keyword evidence="2" id="KW-1185">Reference proteome</keyword>
<name>A0ABW1YRA8_9GAMM</name>
<evidence type="ECO:0000313" key="2">
    <source>
        <dbReference type="Proteomes" id="UP001596425"/>
    </source>
</evidence>
<dbReference type="Pfam" id="PF12069">
    <property type="entry name" value="DUF3549"/>
    <property type="match status" value="1"/>
</dbReference>